<dbReference type="EMBL" id="LVVM01001894">
    <property type="protein sequence ID" value="OJA17626.1"/>
    <property type="molecule type" value="Genomic_DNA"/>
</dbReference>
<reference evidence="2 3" key="1">
    <citation type="submission" date="2016-03" db="EMBL/GenBank/DDBJ databases">
        <title>Comparative genomics of the ectomycorrhizal sister species Rhizopogon vinicolor and Rhizopogon vesiculosus (Basidiomycota: Boletales) reveals a divergence of the mating type B locus.</title>
        <authorList>
            <person name="Mujic A.B."/>
            <person name="Kuo A."/>
            <person name="Tritt A."/>
            <person name="Lipzen A."/>
            <person name="Chen C."/>
            <person name="Johnson J."/>
            <person name="Sharma A."/>
            <person name="Barry K."/>
            <person name="Grigoriev I.V."/>
            <person name="Spatafora J.W."/>
        </authorList>
    </citation>
    <scope>NUCLEOTIDE SEQUENCE [LARGE SCALE GENOMIC DNA]</scope>
    <source>
        <strain evidence="2 3">AM-OR11-056</strain>
    </source>
</reference>
<organism evidence="2 3">
    <name type="scientific">Rhizopogon vesiculosus</name>
    <dbReference type="NCBI Taxonomy" id="180088"/>
    <lineage>
        <taxon>Eukaryota</taxon>
        <taxon>Fungi</taxon>
        <taxon>Dikarya</taxon>
        <taxon>Basidiomycota</taxon>
        <taxon>Agaricomycotina</taxon>
        <taxon>Agaricomycetes</taxon>
        <taxon>Agaricomycetidae</taxon>
        <taxon>Boletales</taxon>
        <taxon>Suillineae</taxon>
        <taxon>Rhizopogonaceae</taxon>
        <taxon>Rhizopogon</taxon>
    </lineage>
</organism>
<evidence type="ECO:0000313" key="3">
    <source>
        <dbReference type="Proteomes" id="UP000183567"/>
    </source>
</evidence>
<keyword evidence="3" id="KW-1185">Reference proteome</keyword>
<protein>
    <submittedName>
        <fullName evidence="2">Uncharacterized protein</fullName>
    </submittedName>
</protein>
<dbReference type="AlphaFoldDB" id="A0A1J8R771"/>
<comment type="caution">
    <text evidence="2">The sequence shown here is derived from an EMBL/GenBank/DDBJ whole genome shotgun (WGS) entry which is preliminary data.</text>
</comment>
<accession>A0A1J8R771</accession>
<feature type="region of interest" description="Disordered" evidence="1">
    <location>
        <begin position="51"/>
        <end position="70"/>
    </location>
</feature>
<gene>
    <name evidence="2" type="ORF">AZE42_08317</name>
</gene>
<sequence length="70" mass="8121">MTLHPAVNRISSQQRPAWMKYHKETRQLMKSNEKSCVHRLRANIEEHLPQLESADVDAEEADPRANIGRT</sequence>
<name>A0A1J8R771_9AGAM</name>
<evidence type="ECO:0000256" key="1">
    <source>
        <dbReference type="SAM" id="MobiDB-lite"/>
    </source>
</evidence>
<proteinExistence type="predicted"/>
<dbReference type="Proteomes" id="UP000183567">
    <property type="component" value="Unassembled WGS sequence"/>
</dbReference>
<evidence type="ECO:0000313" key="2">
    <source>
        <dbReference type="EMBL" id="OJA17626.1"/>
    </source>
</evidence>